<dbReference type="AlphaFoldDB" id="H5TNR7"/>
<dbReference type="Pfam" id="PF06912">
    <property type="entry name" value="DUF1275"/>
    <property type="match status" value="1"/>
</dbReference>
<dbReference type="OrthoDB" id="4272751at2"/>
<dbReference type="RefSeq" id="WP_007239349.1">
    <property type="nucleotide sequence ID" value="NZ_BAFB01000142.1"/>
</dbReference>
<evidence type="ECO:0000313" key="3">
    <source>
        <dbReference type="Proteomes" id="UP000005038"/>
    </source>
</evidence>
<evidence type="ECO:0000313" key="2">
    <source>
        <dbReference type="EMBL" id="GAB35125.1"/>
    </source>
</evidence>
<dbReference type="PANTHER" id="PTHR37314:SF4">
    <property type="entry name" value="UPF0700 TRANSMEMBRANE PROTEIN YOAK"/>
    <property type="match status" value="1"/>
</dbReference>
<comment type="caution">
    <text evidence="2">The sequence shown here is derived from an EMBL/GenBank/DDBJ whole genome shotgun (WGS) entry which is preliminary data.</text>
</comment>
<feature type="transmembrane region" description="Helical" evidence="1">
    <location>
        <begin position="133"/>
        <end position="151"/>
    </location>
</feature>
<evidence type="ECO:0000256" key="1">
    <source>
        <dbReference type="SAM" id="Phobius"/>
    </source>
</evidence>
<feature type="transmembrane region" description="Helical" evidence="1">
    <location>
        <begin position="194"/>
        <end position="212"/>
    </location>
</feature>
<feature type="transmembrane region" description="Helical" evidence="1">
    <location>
        <begin position="218"/>
        <end position="238"/>
    </location>
</feature>
<dbReference type="STRING" id="1108044.GOOTI_142_00030"/>
<protein>
    <recommendedName>
        <fullName evidence="4">DUF1275 domain-containing protein</fullName>
    </recommendedName>
</protein>
<keyword evidence="3" id="KW-1185">Reference proteome</keyword>
<reference evidence="2" key="1">
    <citation type="submission" date="2012-02" db="EMBL/GenBank/DDBJ databases">
        <title>Whole genome shotgun sequence of Gordonia otitidis NBRC 100426.</title>
        <authorList>
            <person name="Yoshida I."/>
            <person name="Hosoyama A."/>
            <person name="Tsuchikane K."/>
            <person name="Katsumata H."/>
            <person name="Yamazaki S."/>
            <person name="Fujita N."/>
        </authorList>
    </citation>
    <scope>NUCLEOTIDE SEQUENCE [LARGE SCALE GENOMIC DNA]</scope>
    <source>
        <strain evidence="2">NBRC 100426</strain>
    </source>
</reference>
<keyword evidence="1" id="KW-0812">Transmembrane</keyword>
<dbReference type="EMBL" id="BAFB01000142">
    <property type="protein sequence ID" value="GAB35125.1"/>
    <property type="molecule type" value="Genomic_DNA"/>
</dbReference>
<organism evidence="2 3">
    <name type="scientific">Gordonia otitidis (strain DSM 44809 / CCUG 52243 / JCM 12355 / NBRC 100426 / IFM 10032)</name>
    <dbReference type="NCBI Taxonomy" id="1108044"/>
    <lineage>
        <taxon>Bacteria</taxon>
        <taxon>Bacillati</taxon>
        <taxon>Actinomycetota</taxon>
        <taxon>Actinomycetes</taxon>
        <taxon>Mycobacteriales</taxon>
        <taxon>Gordoniaceae</taxon>
        <taxon>Gordonia</taxon>
    </lineage>
</organism>
<dbReference type="InterPro" id="IPR010699">
    <property type="entry name" value="DUF1275"/>
</dbReference>
<dbReference type="Proteomes" id="UP000005038">
    <property type="component" value="Unassembled WGS sequence"/>
</dbReference>
<accession>H5TNR7</accession>
<dbReference type="PANTHER" id="PTHR37314">
    <property type="entry name" value="SLR0142 PROTEIN"/>
    <property type="match status" value="1"/>
</dbReference>
<gene>
    <name evidence="2" type="ORF">GOOTI_142_00030</name>
</gene>
<feature type="transmembrane region" description="Helical" evidence="1">
    <location>
        <begin position="61"/>
        <end position="87"/>
    </location>
</feature>
<keyword evidence="1" id="KW-1133">Transmembrane helix</keyword>
<proteinExistence type="predicted"/>
<evidence type="ECO:0008006" key="4">
    <source>
        <dbReference type="Google" id="ProtNLM"/>
    </source>
</evidence>
<name>H5TNR7_GORO1</name>
<feature type="transmembrane region" description="Helical" evidence="1">
    <location>
        <begin position="108"/>
        <end position="127"/>
    </location>
</feature>
<feature type="transmembrane region" description="Helical" evidence="1">
    <location>
        <begin position="29"/>
        <end position="49"/>
    </location>
</feature>
<sequence>MTTTMNIHVREAWETIAPPADGKHGPLPALLLAMTFVTGVVDAFSYLALGRVFVANMTGNVVFLAFGLAGAAGFAAWASITSLLTFACGAAIGGRILRIHNTHRGKQLRTALVGQCALMVAAAVVAWTCPHPYDRAASAALIALVSAAMGLQNAVARGLAVPDLTTTVLTLTITGVFGDSRAGTGSGSKAGRRGLSIAAMFLGAVVGGVLVIHDLAPWAVTIAAACIAGLALASRPLARATSAWTATGR</sequence>
<keyword evidence="1" id="KW-0472">Membrane</keyword>